<gene>
    <name evidence="2" type="ORF">GCM10007977_038130</name>
</gene>
<dbReference type="Proteomes" id="UP000642070">
    <property type="component" value="Unassembled WGS sequence"/>
</dbReference>
<evidence type="ECO:0000256" key="1">
    <source>
        <dbReference type="SAM" id="MobiDB-lite"/>
    </source>
</evidence>
<dbReference type="AlphaFoldDB" id="A0A917WV89"/>
<comment type="caution">
    <text evidence="2">The sequence shown here is derived from an EMBL/GenBank/DDBJ whole genome shotgun (WGS) entry which is preliminary data.</text>
</comment>
<dbReference type="EMBL" id="BMPI01000017">
    <property type="protein sequence ID" value="GGM33117.1"/>
    <property type="molecule type" value="Genomic_DNA"/>
</dbReference>
<evidence type="ECO:0000313" key="3">
    <source>
        <dbReference type="Proteomes" id="UP000642070"/>
    </source>
</evidence>
<organism evidence="2 3">
    <name type="scientific">Dactylosporangium sucinum</name>
    <dbReference type="NCBI Taxonomy" id="1424081"/>
    <lineage>
        <taxon>Bacteria</taxon>
        <taxon>Bacillati</taxon>
        <taxon>Actinomycetota</taxon>
        <taxon>Actinomycetes</taxon>
        <taxon>Micromonosporales</taxon>
        <taxon>Micromonosporaceae</taxon>
        <taxon>Dactylosporangium</taxon>
    </lineage>
</organism>
<sequence length="97" mass="10186">MGVLLRDSRPVFGGAWLGSRDRLCAMGAACAVAADLAGFLRERDTRWRRSSPGGQIADIRGTGSTVTRAGALSKPWRSSVRCVSRPGALPSGTRKGA</sequence>
<name>A0A917WV89_9ACTN</name>
<reference evidence="2" key="1">
    <citation type="journal article" date="2014" name="Int. J. Syst. Evol. Microbiol.">
        <title>Complete genome sequence of Corynebacterium casei LMG S-19264T (=DSM 44701T), isolated from a smear-ripened cheese.</title>
        <authorList>
            <consortium name="US DOE Joint Genome Institute (JGI-PGF)"/>
            <person name="Walter F."/>
            <person name="Albersmeier A."/>
            <person name="Kalinowski J."/>
            <person name="Ruckert C."/>
        </authorList>
    </citation>
    <scope>NUCLEOTIDE SEQUENCE</scope>
    <source>
        <strain evidence="2">JCM 19831</strain>
    </source>
</reference>
<evidence type="ECO:0000313" key="2">
    <source>
        <dbReference type="EMBL" id="GGM33117.1"/>
    </source>
</evidence>
<keyword evidence="3" id="KW-1185">Reference proteome</keyword>
<accession>A0A917WV89</accession>
<feature type="region of interest" description="Disordered" evidence="1">
    <location>
        <begin position="68"/>
        <end position="97"/>
    </location>
</feature>
<protein>
    <submittedName>
        <fullName evidence="2">Uncharacterized protein</fullName>
    </submittedName>
</protein>
<reference evidence="2" key="2">
    <citation type="submission" date="2020-09" db="EMBL/GenBank/DDBJ databases">
        <authorList>
            <person name="Sun Q."/>
            <person name="Ohkuma M."/>
        </authorList>
    </citation>
    <scope>NUCLEOTIDE SEQUENCE</scope>
    <source>
        <strain evidence="2">JCM 19831</strain>
    </source>
</reference>
<proteinExistence type="predicted"/>